<comment type="catalytic activity">
    <reaction evidence="6">
        <text>3-phenylpyruvate = enol-phenylpyruvate</text>
        <dbReference type="Rhea" id="RHEA:17097"/>
        <dbReference type="ChEBI" id="CHEBI:16815"/>
        <dbReference type="ChEBI" id="CHEBI:18005"/>
        <dbReference type="EC" id="5.3.2.1"/>
    </reaction>
</comment>
<proteinExistence type="inferred from homology"/>
<dbReference type="AlphaFoldDB" id="A0A060S9F3"/>
<comment type="subcellular location">
    <subcellularLocation>
        <location evidence="1">Secreted</location>
    </subcellularLocation>
</comment>
<evidence type="ECO:0000256" key="3">
    <source>
        <dbReference type="ARBA" id="ARBA00022514"/>
    </source>
</evidence>
<reference evidence="13" key="1">
    <citation type="submission" date="2014-01" db="EMBL/GenBank/DDBJ databases">
        <title>The genome of the white-rot fungus Pycnoporus cinnabarinus: a basidiomycete model with a versatile arsenal for lignocellulosic biomass breakdown.</title>
        <authorList>
            <person name="Levasseur A."/>
            <person name="Lomascolo A."/>
            <person name="Ruiz-Duenas F.J."/>
            <person name="Uzan E."/>
            <person name="Piumi F."/>
            <person name="Kues U."/>
            <person name="Ram A.F.J."/>
            <person name="Murat C."/>
            <person name="Haon M."/>
            <person name="Benoit I."/>
            <person name="Arfi Y."/>
            <person name="Chevret D."/>
            <person name="Drula E."/>
            <person name="Kwon M.J."/>
            <person name="Gouret P."/>
            <person name="Lesage-Meessen L."/>
            <person name="Lombard V."/>
            <person name="Mariette J."/>
            <person name="Noirot C."/>
            <person name="Park J."/>
            <person name="Patyshakuliyeva A."/>
            <person name="Wieneger R.A.B."/>
            <person name="Wosten H.A.B."/>
            <person name="Martin F."/>
            <person name="Coutinho P.M."/>
            <person name="de Vries R."/>
            <person name="Martinez A.T."/>
            <person name="Klopp C."/>
            <person name="Pontarotti P."/>
            <person name="Henrissat B."/>
            <person name="Record E."/>
        </authorList>
    </citation>
    <scope>NUCLEOTIDE SEQUENCE [LARGE SCALE GENOMIC DNA]</scope>
    <source>
        <strain evidence="13">BRFM137</strain>
    </source>
</reference>
<evidence type="ECO:0000256" key="6">
    <source>
        <dbReference type="ARBA" id="ARBA00036735"/>
    </source>
</evidence>
<protein>
    <recommendedName>
        <fullName evidence="12">L-dopachrome isomerase</fullName>
        <ecNumber evidence="9">5.3.2.1</ecNumber>
        <ecNumber evidence="8">5.3.3.12</ecNumber>
    </recommendedName>
    <alternativeName>
        <fullName evidence="10">L-dopachrome tautomerase</fullName>
    </alternativeName>
    <alternativeName>
        <fullName evidence="11">Phenylpyruvate tautomerase</fullName>
    </alternativeName>
</protein>
<name>A0A060S9F3_PYCCI</name>
<evidence type="ECO:0000313" key="14">
    <source>
        <dbReference type="Proteomes" id="UP000029665"/>
    </source>
</evidence>
<dbReference type="Gene3D" id="3.30.429.10">
    <property type="entry name" value="Macrophage Migration Inhibitory Factor"/>
    <property type="match status" value="1"/>
</dbReference>
<dbReference type="OMA" id="YINFFDM"/>
<keyword evidence="4" id="KW-0964">Secreted</keyword>
<keyword evidence="14" id="KW-1185">Reference proteome</keyword>
<gene>
    <name evidence="13" type="ORF">BN946_scf185000.g42</name>
</gene>
<dbReference type="Proteomes" id="UP000029665">
    <property type="component" value="Unassembled WGS sequence"/>
</dbReference>
<evidence type="ECO:0000256" key="9">
    <source>
        <dbReference type="ARBA" id="ARBA00039086"/>
    </source>
</evidence>
<dbReference type="OrthoDB" id="255819at2759"/>
<comment type="caution">
    <text evidence="13">The sequence shown here is derived from an EMBL/GenBank/DDBJ whole genome shotgun (WGS) entry which is preliminary data.</text>
</comment>
<evidence type="ECO:0000256" key="12">
    <source>
        <dbReference type="ARBA" id="ARBA00042730"/>
    </source>
</evidence>
<accession>A0A060S9F3</accession>
<comment type="similarity">
    <text evidence="2">Belongs to the MIF family.</text>
</comment>
<dbReference type="STRING" id="5643.A0A060S9F3"/>
<dbReference type="PANTHER" id="PTHR11954:SF6">
    <property type="entry name" value="MACROPHAGE MIGRATION INHIBITORY FACTOR"/>
    <property type="match status" value="1"/>
</dbReference>
<organism evidence="13 14">
    <name type="scientific">Pycnoporus cinnabarinus</name>
    <name type="common">Cinnabar-red polypore</name>
    <name type="synonym">Trametes cinnabarina</name>
    <dbReference type="NCBI Taxonomy" id="5643"/>
    <lineage>
        <taxon>Eukaryota</taxon>
        <taxon>Fungi</taxon>
        <taxon>Dikarya</taxon>
        <taxon>Basidiomycota</taxon>
        <taxon>Agaricomycotina</taxon>
        <taxon>Agaricomycetes</taxon>
        <taxon>Polyporales</taxon>
        <taxon>Polyporaceae</taxon>
        <taxon>Trametes</taxon>
    </lineage>
</organism>
<evidence type="ECO:0000256" key="11">
    <source>
        <dbReference type="ARBA" id="ARBA00041912"/>
    </source>
</evidence>
<evidence type="ECO:0000313" key="13">
    <source>
        <dbReference type="EMBL" id="CDO68899.1"/>
    </source>
</evidence>
<keyword evidence="5" id="KW-0413">Isomerase</keyword>
<dbReference type="EMBL" id="CCBP010000028">
    <property type="protein sequence ID" value="CDO68899.1"/>
    <property type="molecule type" value="Genomic_DNA"/>
</dbReference>
<dbReference type="GO" id="GO:0050178">
    <property type="term" value="F:phenylpyruvate tautomerase activity"/>
    <property type="evidence" value="ECO:0007669"/>
    <property type="project" value="UniProtKB-EC"/>
</dbReference>
<dbReference type="InterPro" id="IPR014347">
    <property type="entry name" value="Tautomerase/MIF_sf"/>
</dbReference>
<dbReference type="EC" id="5.3.3.12" evidence="8"/>
<dbReference type="SUPFAM" id="SSF55331">
    <property type="entry name" value="Tautomerase/MIF"/>
    <property type="match status" value="1"/>
</dbReference>
<comment type="catalytic activity">
    <reaction evidence="7">
        <text>L-dopachrome = 5,6-dihydroxyindole-2-carboxylate</text>
        <dbReference type="Rhea" id="RHEA:13041"/>
        <dbReference type="ChEBI" id="CHEBI:16875"/>
        <dbReference type="ChEBI" id="CHEBI:57509"/>
        <dbReference type="EC" id="5.3.3.12"/>
    </reaction>
</comment>
<evidence type="ECO:0000256" key="7">
    <source>
        <dbReference type="ARBA" id="ARBA00036823"/>
    </source>
</evidence>
<dbReference type="InterPro" id="IPR001398">
    <property type="entry name" value="Macrophage_inhib_fac"/>
</dbReference>
<evidence type="ECO:0000256" key="4">
    <source>
        <dbReference type="ARBA" id="ARBA00022525"/>
    </source>
</evidence>
<evidence type="ECO:0000256" key="10">
    <source>
        <dbReference type="ARBA" id="ARBA00041631"/>
    </source>
</evidence>
<evidence type="ECO:0000256" key="5">
    <source>
        <dbReference type="ARBA" id="ARBA00023235"/>
    </source>
</evidence>
<dbReference type="PANTHER" id="PTHR11954">
    <property type="entry name" value="D-DOPACHROME DECARBOXYLASE"/>
    <property type="match status" value="1"/>
</dbReference>
<dbReference type="GO" id="GO:0004167">
    <property type="term" value="F:dopachrome isomerase activity"/>
    <property type="evidence" value="ECO:0007669"/>
    <property type="project" value="UniProtKB-EC"/>
</dbReference>
<dbReference type="GO" id="GO:0005615">
    <property type="term" value="C:extracellular space"/>
    <property type="evidence" value="ECO:0007669"/>
    <property type="project" value="UniProtKB-KW"/>
</dbReference>
<sequence length="96" mass="10865">MPSVELKTNVRVADPKAFSLEFSKFAAETLGKPESYISVHYNYSELLTFNGSFDPAVIVSVISLDNINPKANEEYSRKFFAFFKEKLGVPDDRGYM</sequence>
<dbReference type="HOGENOM" id="CLU_129906_1_0_1"/>
<keyword evidence="3" id="KW-0202">Cytokine</keyword>
<dbReference type="EC" id="5.3.2.1" evidence="9"/>
<evidence type="ECO:0000256" key="8">
    <source>
        <dbReference type="ARBA" id="ARBA00038932"/>
    </source>
</evidence>
<evidence type="ECO:0000256" key="2">
    <source>
        <dbReference type="ARBA" id="ARBA00005851"/>
    </source>
</evidence>
<dbReference type="Pfam" id="PF01187">
    <property type="entry name" value="MIF"/>
    <property type="match status" value="1"/>
</dbReference>
<evidence type="ECO:0000256" key="1">
    <source>
        <dbReference type="ARBA" id="ARBA00004613"/>
    </source>
</evidence>